<reference evidence="3 4" key="1">
    <citation type="submission" date="2017-11" db="EMBL/GenBank/DDBJ databases">
        <title>Sequencing the genomes of 1000 actinobacteria strains.</title>
        <authorList>
            <person name="Klenk H.-P."/>
        </authorList>
    </citation>
    <scope>NUCLEOTIDE SEQUENCE [LARGE SCALE GENOMIC DNA]</scope>
    <source>
        <strain evidence="3 4">DSM 12798</strain>
    </source>
</reference>
<feature type="transmembrane region" description="Helical" evidence="2">
    <location>
        <begin position="59"/>
        <end position="77"/>
    </location>
</feature>
<proteinExistence type="predicted"/>
<sequence length="235" mass="26390">MGSLVLDALCTVLLDKSVPRMSPLDRDEASLSLCSLRLTSSITPLVFRKITVRKSLTCLPLLAIAALALASCIYTGFEQVRASTTAVEPAPGQQETSELPALAEPTASKAPEDYSDKELQDWADEKMQQWMDEINEGWEDVVMDIHEPEDFLKWYPTDPHGHMLPFEAPECGELLITLEPYEWKVDARSDLAYVGSNTMLRFGEQDKNLRSVTVVTQDGEFKYVATREDWPPFES</sequence>
<comment type="caution">
    <text evidence="3">The sequence shown here is derived from an EMBL/GenBank/DDBJ whole genome shotgun (WGS) entry which is preliminary data.</text>
</comment>
<protein>
    <submittedName>
        <fullName evidence="3">Uncharacterized protein</fullName>
    </submittedName>
</protein>
<keyword evidence="4" id="KW-1185">Reference proteome</keyword>
<feature type="region of interest" description="Disordered" evidence="1">
    <location>
        <begin position="86"/>
        <end position="114"/>
    </location>
</feature>
<organism evidence="3 4">
    <name type="scientific">Glutamicibacter mysorens</name>
    <dbReference type="NCBI Taxonomy" id="257984"/>
    <lineage>
        <taxon>Bacteria</taxon>
        <taxon>Bacillati</taxon>
        <taxon>Actinomycetota</taxon>
        <taxon>Actinomycetes</taxon>
        <taxon>Micrococcales</taxon>
        <taxon>Micrococcaceae</taxon>
        <taxon>Glutamicibacter</taxon>
    </lineage>
</organism>
<keyword evidence="2" id="KW-0472">Membrane</keyword>
<keyword evidence="2" id="KW-0812">Transmembrane</keyword>
<dbReference type="EMBL" id="PGEY01000001">
    <property type="protein sequence ID" value="PJJ44413.1"/>
    <property type="molecule type" value="Genomic_DNA"/>
</dbReference>
<dbReference type="Proteomes" id="UP000229263">
    <property type="component" value="Unassembled WGS sequence"/>
</dbReference>
<keyword evidence="2" id="KW-1133">Transmembrane helix</keyword>
<evidence type="ECO:0000313" key="4">
    <source>
        <dbReference type="Proteomes" id="UP000229263"/>
    </source>
</evidence>
<gene>
    <name evidence="3" type="ORF">ATK23_1647</name>
</gene>
<accession>A0ABX4MYG4</accession>
<evidence type="ECO:0000313" key="3">
    <source>
        <dbReference type="EMBL" id="PJJ44413.1"/>
    </source>
</evidence>
<evidence type="ECO:0000256" key="1">
    <source>
        <dbReference type="SAM" id="MobiDB-lite"/>
    </source>
</evidence>
<evidence type="ECO:0000256" key="2">
    <source>
        <dbReference type="SAM" id="Phobius"/>
    </source>
</evidence>
<name>A0ABX4MYG4_9MICC</name>